<dbReference type="PROSITE" id="PS50005">
    <property type="entry name" value="TPR"/>
    <property type="match status" value="1"/>
</dbReference>
<feature type="transmembrane region" description="Helical" evidence="3">
    <location>
        <begin position="365"/>
        <end position="384"/>
    </location>
</feature>
<feature type="repeat" description="TPR" evidence="2">
    <location>
        <begin position="118"/>
        <end position="151"/>
    </location>
</feature>
<evidence type="ECO:0000259" key="4">
    <source>
        <dbReference type="Pfam" id="PF07228"/>
    </source>
</evidence>
<dbReference type="PANTHER" id="PTHR43156">
    <property type="entry name" value="STAGE II SPORULATION PROTEIN E-RELATED"/>
    <property type="match status" value="1"/>
</dbReference>
<dbReference type="Proteomes" id="UP000576082">
    <property type="component" value="Unassembled WGS sequence"/>
</dbReference>
<dbReference type="PANTHER" id="PTHR43156:SF9">
    <property type="entry name" value="HAMP DOMAIN-CONTAINING PROTEIN"/>
    <property type="match status" value="1"/>
</dbReference>
<keyword evidence="3" id="KW-1133">Transmembrane helix</keyword>
<sequence>MLINTVNTKKFGSKLTLLVILLLCIIEYTSAKNTPKDDIAQLKNSSFTHLHTLSDSTLFYTDKLKKIALEIGDKEAESFAYQISGSYLIKKGEITKGFENTMKALHLSEEIKDWPDVSTICNNIGVFYFRKKDYKKALKYYLKGLESIRNGMYEADEITLEQRRHEVNMLLNIGEVYMKWGHNKLGLKYEDEAYVNAIKYNFEEEEAYVLAIKAQIYSNLGEMAEATSYINESIRHFENFDDQYALCEYKLMSAVYYFKSSNLKKAREQALEVYHLANSLEAMFFIKDVCELLAKIEKEDHNWKAAYNYVTEYNEIKAKIDNIEIETRVEKIKSSYESEKHISEIYSLKLEKEYNERVMNDQEKFIYVLVFIFIVSGIFIYFLYRFYRDLKVAYQKISDKNFKIEIQAEEIAAQRDHLQEYVELIDSKNRRISAGVNYATRIQNASLPIRSNIEKLCQELMLFYKPRDLVSGDFYYSSGILEGVEDEMAIIACSDCTGHGVPGAFMSLIGTGLLNEIIKVKRIISPKDILENLHLQLQMTLKQHESFGVQDGMDISIALINYTQKKVIVSSAKNSWLYYQDGKQFVMKGDRRSIGGMDLNSSAFQNHELDFSKKETLIYLYSDGYQDQLGGPNNKKFLVKRFRELIDEIHHLPAKEQEKILLHRFETWRKQQNESQTDDILVIGFKL</sequence>
<dbReference type="InterPro" id="IPR019734">
    <property type="entry name" value="TPR_rpt"/>
</dbReference>
<dbReference type="SUPFAM" id="SSF81901">
    <property type="entry name" value="HCP-like"/>
    <property type="match status" value="1"/>
</dbReference>
<dbReference type="Gene3D" id="3.60.40.10">
    <property type="entry name" value="PPM-type phosphatase domain"/>
    <property type="match status" value="1"/>
</dbReference>
<evidence type="ECO:0000256" key="1">
    <source>
        <dbReference type="ARBA" id="ARBA00022801"/>
    </source>
</evidence>
<dbReference type="Gene3D" id="1.25.40.10">
    <property type="entry name" value="Tetratricopeptide repeat domain"/>
    <property type="match status" value="2"/>
</dbReference>
<evidence type="ECO:0000313" key="6">
    <source>
        <dbReference type="Proteomes" id="UP000576082"/>
    </source>
</evidence>
<dbReference type="GO" id="GO:0016791">
    <property type="term" value="F:phosphatase activity"/>
    <property type="evidence" value="ECO:0007669"/>
    <property type="project" value="TreeGrafter"/>
</dbReference>
<comment type="caution">
    <text evidence="5">The sequence shown here is derived from an EMBL/GenBank/DDBJ whole genome shotgun (WGS) entry which is preliminary data.</text>
</comment>
<reference evidence="5 6" key="1">
    <citation type="submission" date="2020-04" db="EMBL/GenBank/DDBJ databases">
        <title>Flammeovirga sp. SR4, a novel species isolated from seawater.</title>
        <authorList>
            <person name="Wang X."/>
        </authorList>
    </citation>
    <scope>NUCLEOTIDE SEQUENCE [LARGE SCALE GENOMIC DNA]</scope>
    <source>
        <strain evidence="5 6">ATCC 23126</strain>
    </source>
</reference>
<dbReference type="EMBL" id="JABANE010000026">
    <property type="protein sequence ID" value="NME68619.1"/>
    <property type="molecule type" value="Genomic_DNA"/>
</dbReference>
<name>A0A7X9P319_9BACT</name>
<dbReference type="Pfam" id="PF13181">
    <property type="entry name" value="TPR_8"/>
    <property type="match status" value="2"/>
</dbReference>
<keyword evidence="6" id="KW-1185">Reference proteome</keyword>
<dbReference type="RefSeq" id="WP_169656920.1">
    <property type="nucleotide sequence ID" value="NZ_JABANE010000026.1"/>
</dbReference>
<dbReference type="InterPro" id="IPR036457">
    <property type="entry name" value="PPM-type-like_dom_sf"/>
</dbReference>
<evidence type="ECO:0000313" key="5">
    <source>
        <dbReference type="EMBL" id="NME68619.1"/>
    </source>
</evidence>
<accession>A0A7X9P319</accession>
<feature type="domain" description="PPM-type phosphatase" evidence="4">
    <location>
        <begin position="490"/>
        <end position="685"/>
    </location>
</feature>
<keyword evidence="3" id="KW-0812">Transmembrane</keyword>
<protein>
    <submittedName>
        <fullName evidence="5">SpoIIE family protein phosphatase</fullName>
    </submittedName>
</protein>
<dbReference type="InterPro" id="IPR011990">
    <property type="entry name" value="TPR-like_helical_dom_sf"/>
</dbReference>
<proteinExistence type="predicted"/>
<keyword evidence="3" id="KW-0472">Membrane</keyword>
<dbReference type="SMART" id="SM00028">
    <property type="entry name" value="TPR"/>
    <property type="match status" value="2"/>
</dbReference>
<keyword evidence="1" id="KW-0378">Hydrolase</keyword>
<dbReference type="Pfam" id="PF07228">
    <property type="entry name" value="SpoIIE"/>
    <property type="match status" value="1"/>
</dbReference>
<gene>
    <name evidence="5" type="ORF">HHU12_11665</name>
</gene>
<dbReference type="InterPro" id="IPR052016">
    <property type="entry name" value="Bact_Sigma-Reg"/>
</dbReference>
<evidence type="ECO:0000256" key="3">
    <source>
        <dbReference type="SAM" id="Phobius"/>
    </source>
</evidence>
<organism evidence="5 6">
    <name type="scientific">Flammeovirga aprica JL-4</name>
    <dbReference type="NCBI Taxonomy" id="694437"/>
    <lineage>
        <taxon>Bacteria</taxon>
        <taxon>Pseudomonadati</taxon>
        <taxon>Bacteroidota</taxon>
        <taxon>Cytophagia</taxon>
        <taxon>Cytophagales</taxon>
        <taxon>Flammeovirgaceae</taxon>
        <taxon>Flammeovirga</taxon>
    </lineage>
</organism>
<evidence type="ECO:0000256" key="2">
    <source>
        <dbReference type="PROSITE-ProRule" id="PRU00339"/>
    </source>
</evidence>
<dbReference type="InterPro" id="IPR001932">
    <property type="entry name" value="PPM-type_phosphatase-like_dom"/>
</dbReference>
<dbReference type="AlphaFoldDB" id="A0A7X9P319"/>
<keyword evidence="2" id="KW-0802">TPR repeat</keyword>